<organism evidence="2 3">
    <name type="scientific">Rhodococcus opacus</name>
    <name type="common">Nocardia opaca</name>
    <dbReference type="NCBI Taxonomy" id="37919"/>
    <lineage>
        <taxon>Bacteria</taxon>
        <taxon>Bacillati</taxon>
        <taxon>Actinomycetota</taxon>
        <taxon>Actinomycetes</taxon>
        <taxon>Mycobacteriales</taxon>
        <taxon>Nocardiaceae</taxon>
        <taxon>Rhodococcus</taxon>
    </lineage>
</organism>
<reference evidence="3" key="1">
    <citation type="submission" date="2018-02" db="EMBL/GenBank/DDBJ databases">
        <title>Draft genome sequencing of Rhodococcus opacus KU647198.</title>
        <authorList>
            <person name="Zheng B.-X."/>
        </authorList>
    </citation>
    <scope>NUCLEOTIDE SEQUENCE [LARGE SCALE GENOMIC DNA]</scope>
    <source>
        <strain evidence="3">04-OD7</strain>
    </source>
</reference>
<evidence type="ECO:0000256" key="1">
    <source>
        <dbReference type="SAM" id="MobiDB-lite"/>
    </source>
</evidence>
<dbReference type="Proteomes" id="UP000239290">
    <property type="component" value="Unassembled WGS sequence"/>
</dbReference>
<sequence length="76" mass="7684">MPGIETAPADDPGHGPRPTPWRPGITNEIGRRPRALPSASPSPGDQSGISSAPGIGAERGSSLLDGAFVEVVEQTG</sequence>
<dbReference type="AlphaFoldDB" id="A0A2S8J194"/>
<name>A0A2S8J194_RHOOP</name>
<protein>
    <submittedName>
        <fullName evidence="2">Uncharacterized protein</fullName>
    </submittedName>
</protein>
<dbReference type="EMBL" id="PUIO01000038">
    <property type="protein sequence ID" value="PQP20840.1"/>
    <property type="molecule type" value="Genomic_DNA"/>
</dbReference>
<accession>A0A2S8J194</accession>
<comment type="caution">
    <text evidence="2">The sequence shown here is derived from an EMBL/GenBank/DDBJ whole genome shotgun (WGS) entry which is preliminary data.</text>
</comment>
<feature type="region of interest" description="Disordered" evidence="1">
    <location>
        <begin position="1"/>
        <end position="63"/>
    </location>
</feature>
<evidence type="ECO:0000313" key="3">
    <source>
        <dbReference type="Proteomes" id="UP000239290"/>
    </source>
</evidence>
<proteinExistence type="predicted"/>
<gene>
    <name evidence="2" type="ORF">C5613_27080</name>
</gene>
<evidence type="ECO:0000313" key="2">
    <source>
        <dbReference type="EMBL" id="PQP20840.1"/>
    </source>
</evidence>